<dbReference type="Gene3D" id="3.80.10.10">
    <property type="entry name" value="Ribonuclease Inhibitor"/>
    <property type="match status" value="1"/>
</dbReference>
<comment type="caution">
    <text evidence="2">The sequence shown here is derived from an EMBL/GenBank/DDBJ whole genome shotgun (WGS) entry which is preliminary data.</text>
</comment>
<feature type="compositionally biased region" description="Low complexity" evidence="1">
    <location>
        <begin position="9"/>
        <end position="23"/>
    </location>
</feature>
<sequence>MKLKEAMCTSAGTTSSAASAASTDFDASSIADADAFQLEGLEEDLAEEAAMAAEELGIAADEAYLEELETRAAAIRGIASAREWIASARDAAEALAATAASKAEAAEAAEAAGMEDATAKAEAEEAQLASEEGRLAEMEATEAAEAAIAGAQARVLAAERRTADARRAAAEAAAAVDDAWIRSGRVVPGAERKDSFEELDEEAAIAAEEEAIAADEAYLEEAILIRDEAYLEEFATTARHREDPSPKPPTTAPSRNVGLHAALGLTLGLIGAAALRATMNVAPFPQAMEREAKQGPVSAGKARSGPASGGPKPLVQSQEEAVAFGERVWAQYLKDSEGKPPGDGEIYFKPEKMYSLLRQGSDGSPAPVRLLRLSWLLKQARRGAVLSRRQELPEEAFLSEAEVRALPRGHVGEMCETCGLVLSEDDWRADKPLRIIAISYGWLTPEHPDPDGEQLRRFAEQIERERRCCPGDCCEVGWSLCWNALCLGLCAGYCCYVIPFAGQQCGDTADQLPSGEFGVFYDWGSIHQKDADGQRTEPEQAAFKTALKTVNTWYAHRLTTTVILSELPPGWPRSAEAALFFPEGWLRGKGWPSFERAVSGFIKRGTNTSFRRIADPAMPRGLLGDSGYRAPPMHPREFAAELSRKVFTNGSDCEVVARLYADAFCAALGEARVLEFSNLEWGDADAEAFAKVLPLLRRVETLDLSLNSIGTRGIAALAAAIREGAAPALKTFDFNGNDGNSTALKEACKARGISHDSWLTVSF</sequence>
<gene>
    <name evidence="2" type="ORF">Ctob_015164</name>
</gene>
<keyword evidence="3" id="KW-1185">Reference proteome</keyword>
<dbReference type="Proteomes" id="UP000037460">
    <property type="component" value="Unassembled WGS sequence"/>
</dbReference>
<proteinExistence type="predicted"/>
<evidence type="ECO:0000313" key="3">
    <source>
        <dbReference type="Proteomes" id="UP000037460"/>
    </source>
</evidence>
<feature type="region of interest" description="Disordered" evidence="1">
    <location>
        <begin position="237"/>
        <end position="256"/>
    </location>
</feature>
<feature type="region of interest" description="Disordered" evidence="1">
    <location>
        <begin position="291"/>
        <end position="314"/>
    </location>
</feature>
<feature type="region of interest" description="Disordered" evidence="1">
    <location>
        <begin position="109"/>
        <end position="132"/>
    </location>
</feature>
<protein>
    <submittedName>
        <fullName evidence="2">Uncharacterized protein</fullName>
    </submittedName>
</protein>
<organism evidence="2 3">
    <name type="scientific">Chrysochromulina tobinii</name>
    <dbReference type="NCBI Taxonomy" id="1460289"/>
    <lineage>
        <taxon>Eukaryota</taxon>
        <taxon>Haptista</taxon>
        <taxon>Haptophyta</taxon>
        <taxon>Prymnesiophyceae</taxon>
        <taxon>Prymnesiales</taxon>
        <taxon>Chrysochromulinaceae</taxon>
        <taxon>Chrysochromulina</taxon>
    </lineage>
</organism>
<dbReference type="InterPro" id="IPR032675">
    <property type="entry name" value="LRR_dom_sf"/>
</dbReference>
<accession>A0A0M0LQ80</accession>
<dbReference type="AlphaFoldDB" id="A0A0M0LQ80"/>
<evidence type="ECO:0000313" key="2">
    <source>
        <dbReference type="EMBL" id="KOO53194.1"/>
    </source>
</evidence>
<reference evidence="3" key="1">
    <citation type="journal article" date="2015" name="PLoS Genet.">
        <title>Genome Sequence and Transcriptome Analyses of Chrysochromulina tobin: Metabolic Tools for Enhanced Algal Fitness in the Prominent Order Prymnesiales (Haptophyceae).</title>
        <authorList>
            <person name="Hovde B.T."/>
            <person name="Deodato C.R."/>
            <person name="Hunsperger H.M."/>
            <person name="Ryken S.A."/>
            <person name="Yost W."/>
            <person name="Jha R.K."/>
            <person name="Patterson J."/>
            <person name="Monnat R.J. Jr."/>
            <person name="Barlow S.B."/>
            <person name="Starkenburg S.R."/>
            <person name="Cattolico R.A."/>
        </authorList>
    </citation>
    <scope>NUCLEOTIDE SEQUENCE</scope>
    <source>
        <strain evidence="3">CCMP291</strain>
    </source>
</reference>
<dbReference type="EMBL" id="JWZX01000340">
    <property type="protein sequence ID" value="KOO53194.1"/>
    <property type="molecule type" value="Genomic_DNA"/>
</dbReference>
<feature type="region of interest" description="Disordered" evidence="1">
    <location>
        <begin position="1"/>
        <end position="23"/>
    </location>
</feature>
<evidence type="ECO:0000256" key="1">
    <source>
        <dbReference type="SAM" id="MobiDB-lite"/>
    </source>
</evidence>
<name>A0A0M0LQ80_9EUKA</name>
<dbReference type="SUPFAM" id="SSF52047">
    <property type="entry name" value="RNI-like"/>
    <property type="match status" value="1"/>
</dbReference>